<comment type="caution">
    <text evidence="1">The sequence shown here is derived from an EMBL/GenBank/DDBJ whole genome shotgun (WGS) entry which is preliminary data.</text>
</comment>
<organism evidence="1 2">
    <name type="scientific">Persea americana</name>
    <name type="common">Avocado</name>
    <dbReference type="NCBI Taxonomy" id="3435"/>
    <lineage>
        <taxon>Eukaryota</taxon>
        <taxon>Viridiplantae</taxon>
        <taxon>Streptophyta</taxon>
        <taxon>Embryophyta</taxon>
        <taxon>Tracheophyta</taxon>
        <taxon>Spermatophyta</taxon>
        <taxon>Magnoliopsida</taxon>
        <taxon>Magnoliidae</taxon>
        <taxon>Laurales</taxon>
        <taxon>Lauraceae</taxon>
        <taxon>Persea</taxon>
    </lineage>
</organism>
<name>A0ACC2LIH0_PERAE</name>
<reference evidence="1 2" key="1">
    <citation type="journal article" date="2022" name="Hortic Res">
        <title>A haplotype resolved chromosomal level avocado genome allows analysis of novel avocado genes.</title>
        <authorList>
            <person name="Nath O."/>
            <person name="Fletcher S.J."/>
            <person name="Hayward A."/>
            <person name="Shaw L.M."/>
            <person name="Masouleh A.K."/>
            <person name="Furtado A."/>
            <person name="Henry R.J."/>
            <person name="Mitter N."/>
        </authorList>
    </citation>
    <scope>NUCLEOTIDE SEQUENCE [LARGE SCALE GENOMIC DNA]</scope>
    <source>
        <strain evidence="2">cv. Hass</strain>
    </source>
</reference>
<proteinExistence type="predicted"/>
<accession>A0ACC2LIH0</accession>
<evidence type="ECO:0000313" key="1">
    <source>
        <dbReference type="EMBL" id="KAJ8633251.1"/>
    </source>
</evidence>
<keyword evidence="2" id="KW-1185">Reference proteome</keyword>
<dbReference type="EMBL" id="CM056816">
    <property type="protein sequence ID" value="KAJ8633251.1"/>
    <property type="molecule type" value="Genomic_DNA"/>
</dbReference>
<protein>
    <submittedName>
        <fullName evidence="1">Uncharacterized protein</fullName>
    </submittedName>
</protein>
<gene>
    <name evidence="1" type="ORF">MRB53_026587</name>
</gene>
<evidence type="ECO:0000313" key="2">
    <source>
        <dbReference type="Proteomes" id="UP001234297"/>
    </source>
</evidence>
<dbReference type="Proteomes" id="UP001234297">
    <property type="component" value="Chromosome 8"/>
</dbReference>
<sequence>MESEANIEYYTQYRDANRFMILKVIGKGTYGVVYSAIDTYTGQKVAIKRVRDIFKHISDATQILREIKLLRFLCHPDIIEIKHILLPCSRVDFDDIYIVFELMESDLPQFIKTNDELTKEHHRVFLYQMLRAMKYIHSANV</sequence>